<comment type="cofactor">
    <cofactor evidence="1">
        <name>Mg(2+)</name>
        <dbReference type="ChEBI" id="CHEBI:18420"/>
    </cofactor>
</comment>
<dbReference type="InterPro" id="IPR043128">
    <property type="entry name" value="Rev_trsase/Diguanyl_cyclase"/>
</dbReference>
<dbReference type="NCBIfam" id="TIGR00254">
    <property type="entry name" value="GGDEF"/>
    <property type="match status" value="1"/>
</dbReference>
<dbReference type="PROSITE" id="PS50887">
    <property type="entry name" value="GGDEF"/>
    <property type="match status" value="1"/>
</dbReference>
<dbReference type="InterPro" id="IPR035965">
    <property type="entry name" value="PAS-like_dom_sf"/>
</dbReference>
<evidence type="ECO:0000259" key="4">
    <source>
        <dbReference type="PROSITE" id="PS50887"/>
    </source>
</evidence>
<dbReference type="InterPro" id="IPR000014">
    <property type="entry name" value="PAS"/>
</dbReference>
<dbReference type="CDD" id="cd00130">
    <property type="entry name" value="PAS"/>
    <property type="match status" value="1"/>
</dbReference>
<dbReference type="Gene3D" id="3.30.70.270">
    <property type="match status" value="1"/>
</dbReference>
<dbReference type="InterPro" id="IPR029787">
    <property type="entry name" value="Nucleotide_cyclase"/>
</dbReference>
<dbReference type="SUPFAM" id="SSF55073">
    <property type="entry name" value="Nucleotide cyclase"/>
    <property type="match status" value="1"/>
</dbReference>
<feature type="domain" description="PAS" evidence="2">
    <location>
        <begin position="13"/>
        <end position="89"/>
    </location>
</feature>
<dbReference type="PROSITE" id="PS50112">
    <property type="entry name" value="PAS"/>
    <property type="match status" value="1"/>
</dbReference>
<accession>A0A2V1GQI0</accession>
<feature type="domain" description="GGDEF" evidence="4">
    <location>
        <begin position="179"/>
        <end position="321"/>
    </location>
</feature>
<dbReference type="GO" id="GO:0003824">
    <property type="term" value="F:catalytic activity"/>
    <property type="evidence" value="ECO:0007669"/>
    <property type="project" value="UniProtKB-ARBA"/>
</dbReference>
<dbReference type="OrthoDB" id="8416215at2"/>
<gene>
    <name evidence="5" type="ORF">DC094_20420</name>
</gene>
<dbReference type="PANTHER" id="PTHR46663">
    <property type="entry name" value="DIGUANYLATE CYCLASE DGCT-RELATED"/>
    <property type="match status" value="1"/>
</dbReference>
<dbReference type="Pfam" id="PF00990">
    <property type="entry name" value="GGDEF"/>
    <property type="match status" value="1"/>
</dbReference>
<feature type="domain" description="PAC" evidence="3">
    <location>
        <begin position="92"/>
        <end position="144"/>
    </location>
</feature>
<evidence type="ECO:0000313" key="5">
    <source>
        <dbReference type="EMBL" id="PVZ63895.1"/>
    </source>
</evidence>
<dbReference type="SUPFAM" id="SSF55785">
    <property type="entry name" value="PYP-like sensor domain (PAS domain)"/>
    <property type="match status" value="1"/>
</dbReference>
<name>A0A2V1GQI0_9GAMM</name>
<dbReference type="PANTHER" id="PTHR46663:SF4">
    <property type="entry name" value="DIGUANYLATE CYCLASE DGCT-RELATED"/>
    <property type="match status" value="1"/>
</dbReference>
<dbReference type="Proteomes" id="UP000244906">
    <property type="component" value="Unassembled WGS sequence"/>
</dbReference>
<keyword evidence="6" id="KW-1185">Reference proteome</keyword>
<dbReference type="InterPro" id="IPR013767">
    <property type="entry name" value="PAS_fold"/>
</dbReference>
<dbReference type="NCBIfam" id="TIGR00229">
    <property type="entry name" value="sensory_box"/>
    <property type="match status" value="1"/>
</dbReference>
<proteinExistence type="predicted"/>
<protein>
    <submittedName>
        <fullName evidence="5">Sensor domain-containing diguanylate cyclase</fullName>
    </submittedName>
</protein>
<dbReference type="Pfam" id="PF00989">
    <property type="entry name" value="PAS"/>
    <property type="match status" value="1"/>
</dbReference>
<dbReference type="CDD" id="cd01949">
    <property type="entry name" value="GGDEF"/>
    <property type="match status" value="1"/>
</dbReference>
<dbReference type="InterPro" id="IPR000700">
    <property type="entry name" value="PAS-assoc_C"/>
</dbReference>
<comment type="caution">
    <text evidence="5">The sequence shown here is derived from an EMBL/GenBank/DDBJ whole genome shotgun (WGS) entry which is preliminary data.</text>
</comment>
<evidence type="ECO:0000259" key="3">
    <source>
        <dbReference type="PROSITE" id="PS50113"/>
    </source>
</evidence>
<organism evidence="5 6">
    <name type="scientific">Pelagibaculum spongiae</name>
    <dbReference type="NCBI Taxonomy" id="2080658"/>
    <lineage>
        <taxon>Bacteria</taxon>
        <taxon>Pseudomonadati</taxon>
        <taxon>Pseudomonadota</taxon>
        <taxon>Gammaproteobacteria</taxon>
        <taxon>Oceanospirillales</taxon>
        <taxon>Pelagibaculum</taxon>
    </lineage>
</organism>
<dbReference type="RefSeq" id="WP_116688979.1">
    <property type="nucleotide sequence ID" value="NZ_CAWNYD010000014.1"/>
</dbReference>
<evidence type="ECO:0000259" key="2">
    <source>
        <dbReference type="PROSITE" id="PS50112"/>
    </source>
</evidence>
<dbReference type="InterPro" id="IPR052163">
    <property type="entry name" value="DGC-Regulatory_Protein"/>
</dbReference>
<evidence type="ECO:0000313" key="6">
    <source>
        <dbReference type="Proteomes" id="UP000244906"/>
    </source>
</evidence>
<reference evidence="5 6" key="1">
    <citation type="submission" date="2018-04" db="EMBL/GenBank/DDBJ databases">
        <title>Thalassorhabdus spongiae gen. nov., sp. nov., isolated from a marine sponge in South-West Iceland.</title>
        <authorList>
            <person name="Knobloch S."/>
            <person name="Daussin A."/>
            <person name="Johannsson R."/>
            <person name="Marteinsson V.T."/>
        </authorList>
    </citation>
    <scope>NUCLEOTIDE SEQUENCE [LARGE SCALE GENOMIC DNA]</scope>
    <source>
        <strain evidence="5 6">Hp12</strain>
    </source>
</reference>
<dbReference type="FunFam" id="3.30.70.270:FF:000001">
    <property type="entry name" value="Diguanylate cyclase domain protein"/>
    <property type="match status" value="1"/>
</dbReference>
<dbReference type="PROSITE" id="PS50113">
    <property type="entry name" value="PAC"/>
    <property type="match status" value="1"/>
</dbReference>
<evidence type="ECO:0000256" key="1">
    <source>
        <dbReference type="ARBA" id="ARBA00001946"/>
    </source>
</evidence>
<dbReference type="Gene3D" id="3.30.450.20">
    <property type="entry name" value="PAS domain"/>
    <property type="match status" value="1"/>
</dbReference>
<dbReference type="SMART" id="SM00267">
    <property type="entry name" value="GGDEF"/>
    <property type="match status" value="1"/>
</dbReference>
<sequence length="321" mass="36099">MPKASNQAYSSPLLPDFEQLANQLADGLYVVDKDRRILFWNQAAELITGFSAEEVVGRHCHENILRHTDQKDRAVCINGCPLLAVIERGKKHRCRLFLKHKSGRKVAVEVRTAPLTDRDGEIIGATEIFSDISRQLSNETRLKKLADQALLDELTGLPNRRHLLRELSLRCAEMHRHKINFGLLFIDIDHFKNINDKYGHDAGDLVLKQLSDYLSQALRNSDMLGRWGGEEFVAIMPRVSPQKLKIIAQRLSDITRGTLIGISSHHSEKPSAADNLDIICTLSIGATISCSTDSPETIVRRADQLMYQAKLAGRDSIIYDL</sequence>
<dbReference type="GO" id="GO:0006355">
    <property type="term" value="P:regulation of DNA-templated transcription"/>
    <property type="evidence" value="ECO:0007669"/>
    <property type="project" value="InterPro"/>
</dbReference>
<dbReference type="SMART" id="SM00091">
    <property type="entry name" value="PAS"/>
    <property type="match status" value="1"/>
</dbReference>
<dbReference type="AlphaFoldDB" id="A0A2V1GQI0"/>
<dbReference type="EMBL" id="QDDL01000014">
    <property type="protein sequence ID" value="PVZ63895.1"/>
    <property type="molecule type" value="Genomic_DNA"/>
</dbReference>
<dbReference type="InterPro" id="IPR000160">
    <property type="entry name" value="GGDEF_dom"/>
</dbReference>